<dbReference type="Proteomes" id="UP000001307">
    <property type="component" value="Unassembled WGS sequence"/>
</dbReference>
<accession>E4WQ43</accession>
<reference evidence="1" key="1">
    <citation type="journal article" date="2010" name="Science">
        <title>Plasticity of animal genome architecture unmasked by rapid evolution of a pelagic tunicate.</title>
        <authorList>
            <person name="Denoeud F."/>
            <person name="Henriet S."/>
            <person name="Mungpakdee S."/>
            <person name="Aury J.M."/>
            <person name="Da Silva C."/>
            <person name="Brinkmann H."/>
            <person name="Mikhaleva J."/>
            <person name="Olsen L.C."/>
            <person name="Jubin C."/>
            <person name="Canestro C."/>
            <person name="Bouquet J.M."/>
            <person name="Danks G."/>
            <person name="Poulain J."/>
            <person name="Campsteijn C."/>
            <person name="Adamski M."/>
            <person name="Cross I."/>
            <person name="Yadetie F."/>
            <person name="Muffato M."/>
            <person name="Louis A."/>
            <person name="Butcher S."/>
            <person name="Tsagkogeorga G."/>
            <person name="Konrad A."/>
            <person name="Singh S."/>
            <person name="Jensen M.F."/>
            <person name="Cong E.H."/>
            <person name="Eikeseth-Otteraa H."/>
            <person name="Noel B."/>
            <person name="Anthouard V."/>
            <person name="Porcel B.M."/>
            <person name="Kachouri-Lafond R."/>
            <person name="Nishino A."/>
            <person name="Ugolini M."/>
            <person name="Chourrout P."/>
            <person name="Nishida H."/>
            <person name="Aasland R."/>
            <person name="Huzurbazar S."/>
            <person name="Westhof E."/>
            <person name="Delsuc F."/>
            <person name="Lehrach H."/>
            <person name="Reinhardt R."/>
            <person name="Weissenbach J."/>
            <person name="Roy S.W."/>
            <person name="Artiguenave F."/>
            <person name="Postlethwait J.H."/>
            <person name="Manak J.R."/>
            <person name="Thompson E.M."/>
            <person name="Jaillon O."/>
            <person name="Du Pasquier L."/>
            <person name="Boudinot P."/>
            <person name="Liberles D.A."/>
            <person name="Volff J.N."/>
            <person name="Philippe H."/>
            <person name="Lenhard B."/>
            <person name="Roest Crollius H."/>
            <person name="Wincker P."/>
            <person name="Chourrout D."/>
        </authorList>
    </citation>
    <scope>NUCLEOTIDE SEQUENCE [LARGE SCALE GENOMIC DNA]</scope>
</reference>
<organism evidence="1">
    <name type="scientific">Oikopleura dioica</name>
    <name type="common">Tunicate</name>
    <dbReference type="NCBI Taxonomy" id="34765"/>
    <lineage>
        <taxon>Eukaryota</taxon>
        <taxon>Metazoa</taxon>
        <taxon>Chordata</taxon>
        <taxon>Tunicata</taxon>
        <taxon>Appendicularia</taxon>
        <taxon>Copelata</taxon>
        <taxon>Oikopleuridae</taxon>
        <taxon>Oikopleura</taxon>
    </lineage>
</organism>
<evidence type="ECO:0000313" key="1">
    <source>
        <dbReference type="EMBL" id="CBY20836.1"/>
    </source>
</evidence>
<dbReference type="InParanoid" id="E4WQ43"/>
<dbReference type="EMBL" id="FN653015">
    <property type="protein sequence ID" value="CBY20836.1"/>
    <property type="molecule type" value="Genomic_DNA"/>
</dbReference>
<evidence type="ECO:0000313" key="2">
    <source>
        <dbReference type="Proteomes" id="UP000001307"/>
    </source>
</evidence>
<protein>
    <submittedName>
        <fullName evidence="1">Uncharacterized protein</fullName>
    </submittedName>
</protein>
<proteinExistence type="predicted"/>
<dbReference type="AlphaFoldDB" id="E4WQ43"/>
<gene>
    <name evidence="1" type="ORF">GSOID_T00000842001</name>
</gene>
<sequence>MPRRNFTLEQVARENGPHAFEHIQKLLEDGANPLEPNSQKLFPFHFAQSNTIFEALTEPPVDCRSYMLTLARSKATEKEKIRILTSALQNKLVLAMNFTDQENMTCIGIAAQRREYRFAQAVGIAIKEQDDRHYGQEQEIVKGFIRMMNDKDAIIRGLQDRLFI</sequence>
<name>E4WQ43_OIKDI</name>
<keyword evidence="2" id="KW-1185">Reference proteome</keyword>